<name>A0A4Z2BXL8_9TELE</name>
<keyword evidence="1" id="KW-0175">Coiled coil</keyword>
<proteinExistence type="predicted"/>
<dbReference type="AlphaFoldDB" id="A0A4Z2BXL8"/>
<comment type="caution">
    <text evidence="3">The sequence shown here is derived from an EMBL/GenBank/DDBJ whole genome shotgun (WGS) entry which is preliminary data.</text>
</comment>
<feature type="region of interest" description="Disordered" evidence="2">
    <location>
        <begin position="375"/>
        <end position="400"/>
    </location>
</feature>
<evidence type="ECO:0000256" key="1">
    <source>
        <dbReference type="SAM" id="Coils"/>
    </source>
</evidence>
<feature type="region of interest" description="Disordered" evidence="2">
    <location>
        <begin position="591"/>
        <end position="618"/>
    </location>
</feature>
<evidence type="ECO:0000313" key="4">
    <source>
        <dbReference type="Proteomes" id="UP000516260"/>
    </source>
</evidence>
<gene>
    <name evidence="3" type="ORF">fugu_016298</name>
</gene>
<accession>A0A4Z2BXL8</accession>
<dbReference type="EMBL" id="SWLE01000009">
    <property type="protein sequence ID" value="TNM96637.1"/>
    <property type="molecule type" value="Genomic_DNA"/>
</dbReference>
<sequence length="788" mass="92478">MAFHSHSHLFEWNGLDKTKTPGGKKTPDHLRDHEDASAEAQALLSKWMSSKLQLEDEGDLTSSFERKSTAAATSYGNFDDLYSSLSEEKESRAVKAVLKNLMEREVLDGAMMEKLALDEGQRRKMFIDPAITMEVRHLQVRQNRAQREVARLRKQSEIEAQQDARREAKRREELREVKDLRRQEHLLQNEMARLRRQVQERRRREQPGRQREKEKVEATEAIGPQPAPGQQQAAESLYKEKSIHTMIHMRNLKCLQKHFSIWRSTALDQRLLMDKTSALYDWKRKLRVWRAWRAVVWAKQKQREVRRAEQELRVDNRKCQIATKNYHRRLLQRCLAGWHLCCRMQRERDAILAQQEETRHKMAALIDAVSTSKLDVSDTPDMKPVMTPPEAANHQEKKKHHRSETFAPGASAHLQRMTSVGHLANPSQTWHVACRHAAPTAAELQEAGGRVEHSGSSERAAWQRGRLESRRTVQQEMCAYLLLHTGTHTRLQTISKRAERAYSRTEGGAEEGKHFCRSKNTPDQRDIFIGFHGVPECQTMPQDQHRVLTTLSLTLCEATEARARRRAERWKAIEEQKRRRAEEKLAAMKAAEEQMQLEREEEKRRSVQKREEEKRREKELAGSHYNRFLLRRCALGWHQSAKASQSDKRASADQLYQRLLLQRSLSCWKRIKVWRMIQEEQAKHLYHTHTLRRFLLALCDHVTQQRLLYWDQEELAQEHHNRQVLRRCFLAWGQLPQIQHEERVKEGRRERLACKVVEVLPDFRLQLAETLQNIWDTDTSAASVPITE</sequence>
<reference evidence="3 4" key="1">
    <citation type="submission" date="2019-04" db="EMBL/GenBank/DDBJ databases">
        <title>The sequence and de novo assembly of Takifugu bimaculatus genome using PacBio and Hi-C technologies.</title>
        <authorList>
            <person name="Xu P."/>
            <person name="Liu B."/>
            <person name="Zhou Z."/>
        </authorList>
    </citation>
    <scope>NUCLEOTIDE SEQUENCE [LARGE SCALE GENOMIC DNA]</scope>
    <source>
        <strain evidence="3">TB-2018</strain>
        <tissue evidence="3">Muscle</tissue>
    </source>
</reference>
<evidence type="ECO:0008006" key="5">
    <source>
        <dbReference type="Google" id="ProtNLM"/>
    </source>
</evidence>
<dbReference type="PANTHER" id="PTHR22028">
    <property type="entry name" value="SFI1 SPINDLE BODY DOMAIN-CONTAINING PROTEIN-RELATED"/>
    <property type="match status" value="1"/>
</dbReference>
<evidence type="ECO:0000256" key="2">
    <source>
        <dbReference type="SAM" id="MobiDB-lite"/>
    </source>
</evidence>
<dbReference type="InterPro" id="IPR052270">
    <property type="entry name" value="CACF_protein"/>
</dbReference>
<keyword evidence="4" id="KW-1185">Reference proteome</keyword>
<dbReference type="PANTHER" id="PTHR22028:SF5">
    <property type="entry name" value="COILED-COIL DOMAIN-CONTAINING PROTEIN 191"/>
    <property type="match status" value="1"/>
</dbReference>
<evidence type="ECO:0000313" key="3">
    <source>
        <dbReference type="EMBL" id="TNM96637.1"/>
    </source>
</evidence>
<protein>
    <recommendedName>
        <fullName evidence="5">Sfi1 spindle body domain-containing protein</fullName>
    </recommendedName>
</protein>
<feature type="region of interest" description="Disordered" evidence="2">
    <location>
        <begin position="14"/>
        <end position="34"/>
    </location>
</feature>
<dbReference type="Proteomes" id="UP000516260">
    <property type="component" value="Chromosome 17"/>
</dbReference>
<feature type="coiled-coil region" evidence="1">
    <location>
        <begin position="298"/>
        <end position="325"/>
    </location>
</feature>
<organism evidence="3 4">
    <name type="scientific">Takifugu bimaculatus</name>
    <dbReference type="NCBI Taxonomy" id="433685"/>
    <lineage>
        <taxon>Eukaryota</taxon>
        <taxon>Metazoa</taxon>
        <taxon>Chordata</taxon>
        <taxon>Craniata</taxon>
        <taxon>Vertebrata</taxon>
        <taxon>Euteleostomi</taxon>
        <taxon>Actinopterygii</taxon>
        <taxon>Neopterygii</taxon>
        <taxon>Teleostei</taxon>
        <taxon>Neoteleostei</taxon>
        <taxon>Acanthomorphata</taxon>
        <taxon>Eupercaria</taxon>
        <taxon>Tetraodontiformes</taxon>
        <taxon>Tetradontoidea</taxon>
        <taxon>Tetraodontidae</taxon>
        <taxon>Takifugu</taxon>
    </lineage>
</organism>
<feature type="region of interest" description="Disordered" evidence="2">
    <location>
        <begin position="195"/>
        <end position="231"/>
    </location>
</feature>
<feature type="compositionally biased region" description="Basic and acidic residues" evidence="2">
    <location>
        <begin position="197"/>
        <end position="218"/>
    </location>
</feature>